<gene>
    <name evidence="1" type="ORF">AG1IA_05364</name>
</gene>
<proteinExistence type="predicted"/>
<dbReference type="EMBL" id="AFRT01001372">
    <property type="protein sequence ID" value="ELU40608.1"/>
    <property type="molecule type" value="Genomic_DNA"/>
</dbReference>
<sequence>MLSDNNPEQLGKGVCNENADFLNVNNRALYAEYWQNPTSFSMNPHPQLTPVCRQGADSAILSADVWQNLDVIRIFRTFGVHRDTAFTQPLRMNAKCARCLDRVPGSDVGFELRGLTNFVSYLEGVVILSTHMWVYIGMAVTE</sequence>
<evidence type="ECO:0000313" key="1">
    <source>
        <dbReference type="EMBL" id="ELU40608.1"/>
    </source>
</evidence>
<accession>L8WV13</accession>
<reference evidence="1 2" key="1">
    <citation type="journal article" date="2013" name="Nat. Commun.">
        <title>The evolution and pathogenic mechanisms of the rice sheath blight pathogen.</title>
        <authorList>
            <person name="Zheng A."/>
            <person name="Lin R."/>
            <person name="Xu L."/>
            <person name="Qin P."/>
            <person name="Tang C."/>
            <person name="Ai P."/>
            <person name="Zhang D."/>
            <person name="Liu Y."/>
            <person name="Sun Z."/>
            <person name="Feng H."/>
            <person name="Wang Y."/>
            <person name="Chen Y."/>
            <person name="Liang X."/>
            <person name="Fu R."/>
            <person name="Li Q."/>
            <person name="Zhang J."/>
            <person name="Yu X."/>
            <person name="Xie Z."/>
            <person name="Ding L."/>
            <person name="Guan P."/>
            <person name="Tang J."/>
            <person name="Liang Y."/>
            <person name="Wang S."/>
            <person name="Deng Q."/>
            <person name="Li S."/>
            <person name="Zhu J."/>
            <person name="Wang L."/>
            <person name="Liu H."/>
            <person name="Li P."/>
        </authorList>
    </citation>
    <scope>NUCLEOTIDE SEQUENCE [LARGE SCALE GENOMIC DNA]</scope>
    <source>
        <strain evidence="2">AG-1 IA</strain>
    </source>
</reference>
<comment type="caution">
    <text evidence="1">The sequence shown here is derived from an EMBL/GenBank/DDBJ whole genome shotgun (WGS) entry which is preliminary data.</text>
</comment>
<name>L8WV13_THACA</name>
<organism evidence="1 2">
    <name type="scientific">Thanatephorus cucumeris (strain AG1-IA)</name>
    <name type="common">Rice sheath blight fungus</name>
    <name type="synonym">Rhizoctonia solani</name>
    <dbReference type="NCBI Taxonomy" id="983506"/>
    <lineage>
        <taxon>Eukaryota</taxon>
        <taxon>Fungi</taxon>
        <taxon>Dikarya</taxon>
        <taxon>Basidiomycota</taxon>
        <taxon>Agaricomycotina</taxon>
        <taxon>Agaricomycetes</taxon>
        <taxon>Cantharellales</taxon>
        <taxon>Ceratobasidiaceae</taxon>
        <taxon>Rhizoctonia</taxon>
        <taxon>Rhizoctonia solani AG-1</taxon>
    </lineage>
</organism>
<keyword evidence="2" id="KW-1185">Reference proteome</keyword>
<dbReference type="HOGENOM" id="CLU_1817110_0_0_1"/>
<protein>
    <submittedName>
        <fullName evidence="1">Uncharacterized protein</fullName>
    </submittedName>
</protein>
<evidence type="ECO:0000313" key="2">
    <source>
        <dbReference type="Proteomes" id="UP000011668"/>
    </source>
</evidence>
<dbReference type="Proteomes" id="UP000011668">
    <property type="component" value="Unassembled WGS sequence"/>
</dbReference>
<dbReference type="AlphaFoldDB" id="L8WV13"/>